<evidence type="ECO:0000256" key="11">
    <source>
        <dbReference type="ARBA" id="ARBA00022840"/>
    </source>
</evidence>
<comment type="subcellular location">
    <subcellularLocation>
        <location evidence="2">Cell inner membrane</location>
        <topology evidence="2">Multi-pass membrane protein</topology>
    </subcellularLocation>
</comment>
<dbReference type="InterPro" id="IPR003660">
    <property type="entry name" value="HAMP_dom"/>
</dbReference>
<dbReference type="InterPro" id="IPR004358">
    <property type="entry name" value="Sig_transdc_His_kin-like_C"/>
</dbReference>
<keyword evidence="14 19" id="KW-0472">Membrane</keyword>
<dbReference type="Proteomes" id="UP000294555">
    <property type="component" value="Unassembled WGS sequence"/>
</dbReference>
<dbReference type="PRINTS" id="PR00344">
    <property type="entry name" value="BCTRLSENSOR"/>
</dbReference>
<evidence type="ECO:0000256" key="2">
    <source>
        <dbReference type="ARBA" id="ARBA00004429"/>
    </source>
</evidence>
<evidence type="ECO:0000313" key="25">
    <source>
        <dbReference type="Proteomes" id="UP000294555"/>
    </source>
</evidence>
<keyword evidence="10 24" id="KW-0418">Kinase</keyword>
<evidence type="ECO:0000313" key="24">
    <source>
        <dbReference type="EMBL" id="TCL06587.1"/>
    </source>
</evidence>
<dbReference type="Pfam" id="PF09984">
    <property type="entry name" value="sCache_4"/>
    <property type="match status" value="1"/>
</dbReference>
<keyword evidence="25" id="KW-1185">Reference proteome</keyword>
<dbReference type="InterPro" id="IPR003594">
    <property type="entry name" value="HATPase_dom"/>
</dbReference>
<name>A0A4R1NHQ5_9GAMM</name>
<dbReference type="GO" id="GO:0005886">
    <property type="term" value="C:plasma membrane"/>
    <property type="evidence" value="ECO:0007669"/>
    <property type="project" value="UniProtKB-SubCell"/>
</dbReference>
<comment type="caution">
    <text evidence="24">The sequence shown here is derived from an EMBL/GenBank/DDBJ whole genome shotgun (WGS) entry which is preliminary data.</text>
</comment>
<dbReference type="SMART" id="SM00388">
    <property type="entry name" value="HisKA"/>
    <property type="match status" value="1"/>
</dbReference>
<keyword evidence="4" id="KW-1003">Cell membrane</keyword>
<dbReference type="Gene3D" id="6.10.340.10">
    <property type="match status" value="1"/>
</dbReference>
<dbReference type="SUPFAM" id="SSF52172">
    <property type="entry name" value="CheY-like"/>
    <property type="match status" value="2"/>
</dbReference>
<dbReference type="NCBIfam" id="NF008318">
    <property type="entry name" value="PRK11107.1"/>
    <property type="match status" value="1"/>
</dbReference>
<comment type="catalytic activity">
    <reaction evidence="1">
        <text>ATP + protein L-histidine = ADP + protein N-phospho-L-histidine.</text>
        <dbReference type="EC" id="2.7.13.3"/>
    </reaction>
</comment>
<dbReference type="CDD" id="cd00082">
    <property type="entry name" value="HisKA"/>
    <property type="match status" value="1"/>
</dbReference>
<dbReference type="EC" id="2.7.13.3" evidence="3"/>
<dbReference type="InterPro" id="IPR003661">
    <property type="entry name" value="HisK_dim/P_dom"/>
</dbReference>
<evidence type="ECO:0000256" key="4">
    <source>
        <dbReference type="ARBA" id="ARBA00022475"/>
    </source>
</evidence>
<dbReference type="OrthoDB" id="9770795at2"/>
<dbReference type="Gene3D" id="3.30.565.10">
    <property type="entry name" value="Histidine kinase-like ATPase, C-terminal domain"/>
    <property type="match status" value="1"/>
</dbReference>
<dbReference type="SMART" id="SM00073">
    <property type="entry name" value="HPT"/>
    <property type="match status" value="1"/>
</dbReference>
<dbReference type="Pfam" id="PF00672">
    <property type="entry name" value="HAMP"/>
    <property type="match status" value="1"/>
</dbReference>
<evidence type="ECO:0000259" key="21">
    <source>
        <dbReference type="PROSITE" id="PS50110"/>
    </source>
</evidence>
<dbReference type="Pfam" id="PF00072">
    <property type="entry name" value="Response_reg"/>
    <property type="match status" value="1"/>
</dbReference>
<evidence type="ECO:0000259" key="20">
    <source>
        <dbReference type="PROSITE" id="PS50109"/>
    </source>
</evidence>
<dbReference type="InterPro" id="IPR036097">
    <property type="entry name" value="HisK_dim/P_sf"/>
</dbReference>
<keyword evidence="7" id="KW-0808">Transferase</keyword>
<dbReference type="InterPro" id="IPR019247">
    <property type="entry name" value="Histidine_kinase_BarA_N"/>
</dbReference>
<evidence type="ECO:0000256" key="1">
    <source>
        <dbReference type="ARBA" id="ARBA00000085"/>
    </source>
</evidence>
<feature type="domain" description="Response regulatory" evidence="21">
    <location>
        <begin position="666"/>
        <end position="782"/>
    </location>
</feature>
<dbReference type="SMART" id="SM00387">
    <property type="entry name" value="HATPase_c"/>
    <property type="match status" value="1"/>
</dbReference>
<keyword evidence="6 16" id="KW-0597">Phosphoprotein</keyword>
<dbReference type="EMBL" id="SJOI01000001">
    <property type="protein sequence ID" value="TCL06587.1"/>
    <property type="molecule type" value="Genomic_DNA"/>
</dbReference>
<feature type="compositionally biased region" description="Low complexity" evidence="18">
    <location>
        <begin position="789"/>
        <end position="801"/>
    </location>
</feature>
<keyword evidence="11" id="KW-0067">ATP-binding</keyword>
<dbReference type="RefSeq" id="WP_132926118.1">
    <property type="nucleotide sequence ID" value="NZ_SJOI01000001.1"/>
</dbReference>
<dbReference type="SMART" id="SM00304">
    <property type="entry name" value="HAMP"/>
    <property type="match status" value="1"/>
</dbReference>
<evidence type="ECO:0000256" key="3">
    <source>
        <dbReference type="ARBA" id="ARBA00012438"/>
    </source>
</evidence>
<dbReference type="SUPFAM" id="SSF158472">
    <property type="entry name" value="HAMP domain-like"/>
    <property type="match status" value="1"/>
</dbReference>
<dbReference type="PROSITE" id="PS50894">
    <property type="entry name" value="HPT"/>
    <property type="match status" value="1"/>
</dbReference>
<dbReference type="AlphaFoldDB" id="A0A4R1NHQ5"/>
<evidence type="ECO:0000256" key="18">
    <source>
        <dbReference type="SAM" id="MobiDB-lite"/>
    </source>
</evidence>
<dbReference type="CDD" id="cd00088">
    <property type="entry name" value="HPT"/>
    <property type="match status" value="1"/>
</dbReference>
<dbReference type="InterPro" id="IPR001789">
    <property type="entry name" value="Sig_transdc_resp-reg_receiver"/>
</dbReference>
<dbReference type="Gene3D" id="3.40.50.2300">
    <property type="match status" value="1"/>
</dbReference>
<evidence type="ECO:0000259" key="23">
    <source>
        <dbReference type="PROSITE" id="PS50894"/>
    </source>
</evidence>
<evidence type="ECO:0000256" key="17">
    <source>
        <dbReference type="SAM" id="Coils"/>
    </source>
</evidence>
<evidence type="ECO:0000256" key="12">
    <source>
        <dbReference type="ARBA" id="ARBA00022989"/>
    </source>
</evidence>
<evidence type="ECO:0000256" key="19">
    <source>
        <dbReference type="SAM" id="Phobius"/>
    </source>
</evidence>
<dbReference type="PROSITE" id="PS50110">
    <property type="entry name" value="RESPONSE_REGULATORY"/>
    <property type="match status" value="1"/>
</dbReference>
<dbReference type="InterPro" id="IPR036641">
    <property type="entry name" value="HPT_dom_sf"/>
</dbReference>
<dbReference type="CDD" id="cd06225">
    <property type="entry name" value="HAMP"/>
    <property type="match status" value="1"/>
</dbReference>
<dbReference type="SUPFAM" id="SSF55874">
    <property type="entry name" value="ATPase domain of HSP90 chaperone/DNA topoisomerase II/histidine kinase"/>
    <property type="match status" value="1"/>
</dbReference>
<dbReference type="Pfam" id="PF02518">
    <property type="entry name" value="HATPase_c"/>
    <property type="match status" value="1"/>
</dbReference>
<keyword evidence="9" id="KW-0547">Nucleotide-binding</keyword>
<dbReference type="PANTHER" id="PTHR45339">
    <property type="entry name" value="HYBRID SIGNAL TRANSDUCTION HISTIDINE KINASE J"/>
    <property type="match status" value="1"/>
</dbReference>
<evidence type="ECO:0000259" key="22">
    <source>
        <dbReference type="PROSITE" id="PS50885"/>
    </source>
</evidence>
<sequence>MTNYSLRARMMILILAPTLLIGLLLSAFFVVHRYNELQNQLVEAGASIIEPLAASSANGMALHNRDAVRHLIDMLHRHHSDIVRSISVFDADNALFASSNYHHNLGQLQLPPGARLPGELTLNRQDGVLVMRAPILAGEDLPDSADRAAGQAPPLGYIAIELDLDSVRLQQYKEAFVSTLLLLLCLCIAMLFAYRLMRDVTGPIRNMVSTVDRIRRGQLDSRVEGYMLGELDMLKNGINSMAMSLAAYHEEMQQNIDQATSDLRETLEQMEIQNVELDLAKKRAQEAVRIKSEFLANMSHELRTPLNGVIGFTRQTLKTPLSPTQRDYLQTIERSGNNLLSIINDVLDFSKLEAGKLILEAIPFALRATLDEVVVLLAQTAHEKGLEITLNVQRDVPDQVIGDPLRLQQVVTNLLGNAIKFTERGNIDLRIEQHGADNRQMELEVQIHDTGIGISERQQSQLFQAFRQADASITRRHGGTGLGLVITQKLIKEMGGDIGFHSEINRGSSFWFHIPLQLTHPGRPHSGDFEHLRDKRLAYVEANPAAAQATLDMLSVTPLNISFSPALAQLPAGHYDVLLIGKPVAQRTPLIDIKRELAEAALLADCIILALPSQSMVEAEQIKRMGAYACLAKPVSANRFLPLLWKESRPAAARIKPPSPSRLSLRVMAVDDNPANLKLIGALLEEQVEQTVLCGSAREALAYAELHPLDIVLMDIQMPEIDGLRAAELLRGLPLHGRTPVVAVTAHTLGNERADLLEAGMDDYLAKPIDESMLQQLLARYSSHPAPAAASFSPAGAAPGHEASESVQPSVSPRAPSAQPAVPEAGGQQDITLDWQLALRQAANKTDLAQDLLAMLVTFLPEVKQRVEALVDGGEDKDICALIHKLHGSCSYSGVPRLKQLCAGIERQLRGGVPAAALEPEWLEMLDEIENVTLASEPFIAE</sequence>
<dbReference type="InterPro" id="IPR008207">
    <property type="entry name" value="Sig_transdc_His_kin_Hpt_dom"/>
</dbReference>
<evidence type="ECO:0000256" key="7">
    <source>
        <dbReference type="ARBA" id="ARBA00022679"/>
    </source>
</evidence>
<dbReference type="FunFam" id="3.30.565.10:FF:000010">
    <property type="entry name" value="Sensor histidine kinase RcsC"/>
    <property type="match status" value="1"/>
</dbReference>
<dbReference type="Gene3D" id="1.10.287.130">
    <property type="match status" value="1"/>
</dbReference>
<evidence type="ECO:0000256" key="16">
    <source>
        <dbReference type="PROSITE-ProRule" id="PRU00169"/>
    </source>
</evidence>
<protein>
    <recommendedName>
        <fullName evidence="3">histidine kinase</fullName>
        <ecNumber evidence="3">2.7.13.3</ecNumber>
    </recommendedName>
</protein>
<keyword evidence="17" id="KW-0175">Coiled coil</keyword>
<dbReference type="InterPro" id="IPR036890">
    <property type="entry name" value="HATPase_C_sf"/>
</dbReference>
<feature type="domain" description="Histidine kinase" evidence="20">
    <location>
        <begin position="297"/>
        <end position="518"/>
    </location>
</feature>
<dbReference type="CDD" id="cd16922">
    <property type="entry name" value="HATPase_EvgS-ArcB-TorS-like"/>
    <property type="match status" value="1"/>
</dbReference>
<dbReference type="CDD" id="cd17546">
    <property type="entry name" value="REC_hyHK_CKI1_RcsC-like"/>
    <property type="match status" value="1"/>
</dbReference>
<evidence type="ECO:0000256" key="9">
    <source>
        <dbReference type="ARBA" id="ARBA00022741"/>
    </source>
</evidence>
<dbReference type="GO" id="GO:0005524">
    <property type="term" value="F:ATP binding"/>
    <property type="evidence" value="ECO:0007669"/>
    <property type="project" value="UniProtKB-KW"/>
</dbReference>
<dbReference type="SUPFAM" id="SSF47226">
    <property type="entry name" value="Histidine-containing phosphotransfer domain, HPT domain"/>
    <property type="match status" value="1"/>
</dbReference>
<feature type="coiled-coil region" evidence="17">
    <location>
        <begin position="249"/>
        <end position="287"/>
    </location>
</feature>
<feature type="domain" description="HAMP" evidence="22">
    <location>
        <begin position="198"/>
        <end position="250"/>
    </location>
</feature>
<dbReference type="InterPro" id="IPR011006">
    <property type="entry name" value="CheY-like_superfamily"/>
</dbReference>
<feature type="domain" description="HPt" evidence="23">
    <location>
        <begin position="845"/>
        <end position="942"/>
    </location>
</feature>
<dbReference type="PROSITE" id="PS50885">
    <property type="entry name" value="HAMP"/>
    <property type="match status" value="1"/>
</dbReference>
<keyword evidence="8 19" id="KW-0812">Transmembrane</keyword>
<evidence type="ECO:0000256" key="5">
    <source>
        <dbReference type="ARBA" id="ARBA00022519"/>
    </source>
</evidence>
<proteinExistence type="predicted"/>
<gene>
    <name evidence="24" type="ORF">EZJ58_4854</name>
</gene>
<evidence type="ECO:0000256" key="10">
    <source>
        <dbReference type="ARBA" id="ARBA00022777"/>
    </source>
</evidence>
<evidence type="ECO:0000256" key="13">
    <source>
        <dbReference type="ARBA" id="ARBA00023012"/>
    </source>
</evidence>
<dbReference type="Pfam" id="PF00512">
    <property type="entry name" value="HisKA"/>
    <property type="match status" value="1"/>
</dbReference>
<dbReference type="Pfam" id="PF01627">
    <property type="entry name" value="Hpt"/>
    <property type="match status" value="1"/>
</dbReference>
<dbReference type="FunFam" id="1.10.287.130:FF:000003">
    <property type="entry name" value="Histidine kinase"/>
    <property type="match status" value="1"/>
</dbReference>
<reference evidence="24 25" key="1">
    <citation type="submission" date="2019-02" db="EMBL/GenBank/DDBJ databases">
        <title>Investigation of anaerobic lignin degradation for improved lignocellulosic biofuels.</title>
        <authorList>
            <person name="Deangelis K."/>
        </authorList>
    </citation>
    <scope>NUCLEOTIDE SEQUENCE [LARGE SCALE GENOMIC DNA]</scope>
    <source>
        <strain evidence="24 25">159R</strain>
    </source>
</reference>
<keyword evidence="5" id="KW-0997">Cell inner membrane</keyword>
<evidence type="ECO:0000256" key="14">
    <source>
        <dbReference type="ARBA" id="ARBA00023136"/>
    </source>
</evidence>
<dbReference type="PANTHER" id="PTHR45339:SF1">
    <property type="entry name" value="HYBRID SIGNAL TRANSDUCTION HISTIDINE KINASE J"/>
    <property type="match status" value="1"/>
</dbReference>
<dbReference type="GO" id="GO:0000155">
    <property type="term" value="F:phosphorelay sensor kinase activity"/>
    <property type="evidence" value="ECO:0007669"/>
    <property type="project" value="InterPro"/>
</dbReference>
<evidence type="ECO:0000256" key="6">
    <source>
        <dbReference type="ARBA" id="ARBA00022553"/>
    </source>
</evidence>
<feature type="transmembrane region" description="Helical" evidence="19">
    <location>
        <begin position="175"/>
        <end position="197"/>
    </location>
</feature>
<dbReference type="SMART" id="SM00448">
    <property type="entry name" value="REC"/>
    <property type="match status" value="1"/>
</dbReference>
<evidence type="ECO:0000256" key="8">
    <source>
        <dbReference type="ARBA" id="ARBA00022692"/>
    </source>
</evidence>
<feature type="modified residue" description="Phosphohistidine" evidence="15">
    <location>
        <position position="884"/>
    </location>
</feature>
<keyword evidence="12 19" id="KW-1133">Transmembrane helix</keyword>
<dbReference type="Gene3D" id="1.20.120.160">
    <property type="entry name" value="HPT domain"/>
    <property type="match status" value="1"/>
</dbReference>
<accession>A0A4R1NHQ5</accession>
<feature type="region of interest" description="Disordered" evidence="18">
    <location>
        <begin position="789"/>
        <end position="826"/>
    </location>
</feature>
<dbReference type="PROSITE" id="PS50109">
    <property type="entry name" value="HIS_KIN"/>
    <property type="match status" value="1"/>
</dbReference>
<keyword evidence="13" id="KW-0902">Two-component regulatory system</keyword>
<evidence type="ECO:0000256" key="15">
    <source>
        <dbReference type="PROSITE-ProRule" id="PRU00110"/>
    </source>
</evidence>
<organism evidence="24 25">
    <name type="scientific">Sodalis ligni</name>
    <dbReference type="NCBI Taxonomy" id="2697027"/>
    <lineage>
        <taxon>Bacteria</taxon>
        <taxon>Pseudomonadati</taxon>
        <taxon>Pseudomonadota</taxon>
        <taxon>Gammaproteobacteria</taxon>
        <taxon>Enterobacterales</taxon>
        <taxon>Bruguierivoracaceae</taxon>
        <taxon>Sodalis</taxon>
    </lineage>
</organism>
<feature type="modified residue" description="4-aspartylphosphate" evidence="16">
    <location>
        <position position="715"/>
    </location>
</feature>
<dbReference type="InterPro" id="IPR005467">
    <property type="entry name" value="His_kinase_dom"/>
</dbReference>
<dbReference type="SUPFAM" id="SSF47384">
    <property type="entry name" value="Homodimeric domain of signal transducing histidine kinase"/>
    <property type="match status" value="1"/>
</dbReference>